<dbReference type="PROSITE" id="PS50011">
    <property type="entry name" value="PROTEIN_KINASE_DOM"/>
    <property type="match status" value="1"/>
</dbReference>
<dbReference type="Gene3D" id="1.10.510.10">
    <property type="entry name" value="Transferase(Phosphotransferase) domain 1"/>
    <property type="match status" value="1"/>
</dbReference>
<dbReference type="PROSITE" id="PS50088">
    <property type="entry name" value="ANK_REPEAT"/>
    <property type="match status" value="1"/>
</dbReference>
<feature type="domain" description="Protein kinase" evidence="3">
    <location>
        <begin position="22"/>
        <end position="380"/>
    </location>
</feature>
<dbReference type="AlphaFoldDB" id="A0A395TA08"/>
<protein>
    <submittedName>
        <fullName evidence="4">Serine threonine kinase</fullName>
    </submittedName>
</protein>
<keyword evidence="4" id="KW-0418">Kinase</keyword>
<organism evidence="4 5">
    <name type="scientific">Fusarium longipes</name>
    <dbReference type="NCBI Taxonomy" id="694270"/>
    <lineage>
        <taxon>Eukaryota</taxon>
        <taxon>Fungi</taxon>
        <taxon>Dikarya</taxon>
        <taxon>Ascomycota</taxon>
        <taxon>Pezizomycotina</taxon>
        <taxon>Sordariomycetes</taxon>
        <taxon>Hypocreomycetidae</taxon>
        <taxon>Hypocreales</taxon>
        <taxon>Nectriaceae</taxon>
        <taxon>Fusarium</taxon>
    </lineage>
</organism>
<dbReference type="OrthoDB" id="4062651at2759"/>
<dbReference type="PANTHER" id="PTHR44329">
    <property type="entry name" value="SERINE/THREONINE-PROTEIN KINASE TNNI3K-RELATED"/>
    <property type="match status" value="1"/>
</dbReference>
<accession>A0A395TA08</accession>
<evidence type="ECO:0000256" key="1">
    <source>
        <dbReference type="ARBA" id="ARBA00005843"/>
    </source>
</evidence>
<comment type="similarity">
    <text evidence="1">Belongs to the protein kinase superfamily. TKL Ser/Thr protein kinase family.</text>
</comment>
<proteinExistence type="inferred from homology"/>
<dbReference type="SMART" id="SM00248">
    <property type="entry name" value="ANK"/>
    <property type="match status" value="5"/>
</dbReference>
<dbReference type="InterPro" id="IPR000719">
    <property type="entry name" value="Prot_kinase_dom"/>
</dbReference>
<dbReference type="Gene3D" id="1.25.40.20">
    <property type="entry name" value="Ankyrin repeat-containing domain"/>
    <property type="match status" value="2"/>
</dbReference>
<dbReference type="PROSITE" id="PS00108">
    <property type="entry name" value="PROTEIN_KINASE_ST"/>
    <property type="match status" value="1"/>
</dbReference>
<dbReference type="InterPro" id="IPR002110">
    <property type="entry name" value="Ankyrin_rpt"/>
</dbReference>
<dbReference type="InterPro" id="IPR036770">
    <property type="entry name" value="Ankyrin_rpt-contain_sf"/>
</dbReference>
<keyword evidence="5" id="KW-1185">Reference proteome</keyword>
<evidence type="ECO:0000259" key="3">
    <source>
        <dbReference type="PROSITE" id="PS50011"/>
    </source>
</evidence>
<reference evidence="4 5" key="1">
    <citation type="journal article" date="2018" name="PLoS Pathog.">
        <title>Evolution of structural diversity of trichothecenes, a family of toxins produced by plant pathogenic and entomopathogenic fungi.</title>
        <authorList>
            <person name="Proctor R.H."/>
            <person name="McCormick S.P."/>
            <person name="Kim H.S."/>
            <person name="Cardoza R.E."/>
            <person name="Stanley A.M."/>
            <person name="Lindo L."/>
            <person name="Kelly A."/>
            <person name="Brown D.W."/>
            <person name="Lee T."/>
            <person name="Vaughan M.M."/>
            <person name="Alexander N.J."/>
            <person name="Busman M."/>
            <person name="Gutierrez S."/>
        </authorList>
    </citation>
    <scope>NUCLEOTIDE SEQUENCE [LARGE SCALE GENOMIC DNA]</scope>
    <source>
        <strain evidence="4 5">NRRL 20695</strain>
    </source>
</reference>
<dbReference type="Pfam" id="PF00069">
    <property type="entry name" value="Pkinase"/>
    <property type="match status" value="1"/>
</dbReference>
<dbReference type="EMBL" id="PXOG01000016">
    <property type="protein sequence ID" value="RGP81065.1"/>
    <property type="molecule type" value="Genomic_DNA"/>
</dbReference>
<dbReference type="GO" id="GO:0005524">
    <property type="term" value="F:ATP binding"/>
    <property type="evidence" value="ECO:0007669"/>
    <property type="project" value="InterPro"/>
</dbReference>
<dbReference type="GO" id="GO:0004674">
    <property type="term" value="F:protein serine/threonine kinase activity"/>
    <property type="evidence" value="ECO:0007669"/>
    <property type="project" value="TreeGrafter"/>
</dbReference>
<dbReference type="Pfam" id="PF12796">
    <property type="entry name" value="Ank_2"/>
    <property type="match status" value="1"/>
</dbReference>
<dbReference type="InterPro" id="IPR011009">
    <property type="entry name" value="Kinase-like_dom_sf"/>
</dbReference>
<evidence type="ECO:0000256" key="2">
    <source>
        <dbReference type="PROSITE-ProRule" id="PRU00023"/>
    </source>
</evidence>
<sequence length="1110" mass="123406">MFFNDTFIQDSFFVDFGMTNSIYLSNIIGSGAQFDAKLYRLDSQDAFRTSSEASSRITKGATVVLKRPKLSSLLANSVKKCTKSAEKDAIDGIVQEWRVISHPGIREHKNILDVYGFAWEDEEATNNSSIAVWPVIIVEYAKLGTLDQFLASSGVLNWETKLRLASGISHGVAALHNCGIVHSDLKPENILVCKDKDNQPVPKLSDFGLSSFLNERDVSKKWETGTDGWMSPEWKSICTNEQITKADIYSCGLILWTILLDGLPPWKVQGFQWNNTTSFDNAKASPNYMIEAATQSTTAHGGYSETQTEQVSRLFRSLLCEWESRTLDGLLAFAAIAASDAQTMPEVALVHNDDKDDRPIFADFDVLQELPEKVQRQLVLSLSEVVSSDERSIAWRGEAAYALAITELLCIGTVRLINESSEYTGYTINSYEVRRWLRHAAELGSPSAQAIFYPITQALIALDSETKSGSESDNGRWPDVSIATSWLRRATCLGSPIASKWLRELDFSAWQDARNIFKSKYYGIGRDLFENISIDTLVGTPVYNEIGGAGDCLLHLAASQGRIDIVKTLISERLSPLVNKLNRRGETALLQACRGGHYEIAIFLISVGANAGICSNNGENTLHWLCSFDVPEVDLRELASLMIEAGADLEKVCSENMLYNPHFRHAAGPGTPLCRMVQQHAFAAAKVLTDLGANPYNFENNFAMRIAVSSHSPAFIKLFLDSNHKIRLPKWQTSTGLLSHPKRLWEVISAIISNAPTIQSAAPSVWRFFQERGFEDSLLGFMHPFHKVTEVPELYAFQLECRPIFDILLQHAGPNTEVDIRRISENRFVRLILGLVKPFHGLLTITTFRVSNAFVNLIHQISAVSPDPYFLESVLKELPPAQAKDLVNSHGHFDELPLTMAIMRGFYRVAEVLLKYGANIEEEGYYSTEANGLSMTPLGAIIMLNNQSSTAAVSWLLNRKASFITNKSLGVTAFAMAIRSGSMFEMDPPSSILPIRLYRRDNTVLELLVNHFVEDDPAILDYLPENGAGITALCLAVWRLNPGAVNILLKAGSNPKLGFQAPNTEPISSIDFARSLNVNDIPPQAQARGPEEVQKYLSRFEEIRQVFTDY</sequence>
<dbReference type="STRING" id="694270.A0A395TA08"/>
<dbReference type="Proteomes" id="UP000266234">
    <property type="component" value="Unassembled WGS sequence"/>
</dbReference>
<feature type="repeat" description="ANK" evidence="2">
    <location>
        <begin position="584"/>
        <end position="616"/>
    </location>
</feature>
<dbReference type="SUPFAM" id="SSF56112">
    <property type="entry name" value="Protein kinase-like (PK-like)"/>
    <property type="match status" value="1"/>
</dbReference>
<dbReference type="InterPro" id="IPR051681">
    <property type="entry name" value="Ser/Thr_Kinases-Pseudokinases"/>
</dbReference>
<dbReference type="SUPFAM" id="SSF48403">
    <property type="entry name" value="Ankyrin repeat"/>
    <property type="match status" value="2"/>
</dbReference>
<evidence type="ECO:0000313" key="4">
    <source>
        <dbReference type="EMBL" id="RGP81065.1"/>
    </source>
</evidence>
<gene>
    <name evidence="4" type="ORF">FLONG3_854</name>
</gene>
<keyword evidence="2" id="KW-0040">ANK repeat</keyword>
<keyword evidence="4" id="KW-0808">Transferase</keyword>
<dbReference type="PROSITE" id="PS50297">
    <property type="entry name" value="ANK_REP_REGION"/>
    <property type="match status" value="1"/>
</dbReference>
<comment type="caution">
    <text evidence="4">The sequence shown here is derived from an EMBL/GenBank/DDBJ whole genome shotgun (WGS) entry which is preliminary data.</text>
</comment>
<dbReference type="SMART" id="SM00220">
    <property type="entry name" value="S_TKc"/>
    <property type="match status" value="1"/>
</dbReference>
<evidence type="ECO:0000313" key="5">
    <source>
        <dbReference type="Proteomes" id="UP000266234"/>
    </source>
</evidence>
<name>A0A395TA08_9HYPO</name>
<dbReference type="InterPro" id="IPR008271">
    <property type="entry name" value="Ser/Thr_kinase_AS"/>
</dbReference>